<proteinExistence type="predicted"/>
<sequence>MKKVFIAAMAIALFLGTTNVYGADYTDVWSSNWAFFAIREMSDKGIISGYPDETFKPNNKVAYGEFIKMAVISITGEDLGNTESGHWAENYYNKAIKLGYFTTDDISKSVLGEDIPRAHMALIISSILGDVTIENYNEIQGWLKDITSKTAYEYDITKSYATGVLTGYTDGTFKPDGTLTRAEAAMAIYRLTHKEVRVEPSDLSPVRDAVANFDSHYTNNGSFDLKLAKTKSVSYAPVSVIAGFTLNENRGTKWIKSTAEFEKTYYAWMYLIKDGKVIESLANGIVPVGTPNVYLYTQDITKVDYIGLLDVEDYNLILVPNPFKSK</sequence>
<reference evidence="1" key="1">
    <citation type="submission" date="2019-08" db="EMBL/GenBank/DDBJ databases">
        <title>Genome sequence of Clostridiales bacterium MT110.</title>
        <authorList>
            <person name="Cao J."/>
        </authorList>
    </citation>
    <scope>NUCLEOTIDE SEQUENCE</scope>
    <source>
        <strain evidence="1">MT110</strain>
    </source>
</reference>
<name>A0ACD1ADL2_9FIRM</name>
<keyword evidence="2" id="KW-1185">Reference proteome</keyword>
<evidence type="ECO:0000313" key="2">
    <source>
        <dbReference type="Proteomes" id="UP000594014"/>
    </source>
</evidence>
<organism evidence="1 2">
    <name type="scientific">Anoxybacterium hadale</name>
    <dbReference type="NCBI Taxonomy" id="3408580"/>
    <lineage>
        <taxon>Bacteria</taxon>
        <taxon>Bacillati</taxon>
        <taxon>Bacillota</taxon>
        <taxon>Clostridia</taxon>
        <taxon>Peptostreptococcales</taxon>
        <taxon>Anaerovoracaceae</taxon>
        <taxon>Anoxybacterium</taxon>
    </lineage>
</organism>
<dbReference type="EMBL" id="CP042469">
    <property type="protein sequence ID" value="QOX64230.1"/>
    <property type="molecule type" value="Genomic_DNA"/>
</dbReference>
<protein>
    <submittedName>
        <fullName evidence="1">S-layer homology domain-containing protein</fullName>
    </submittedName>
</protein>
<accession>A0ACD1ADL2</accession>
<gene>
    <name evidence="1" type="ORF">FRZ06_13215</name>
</gene>
<dbReference type="Proteomes" id="UP000594014">
    <property type="component" value="Chromosome"/>
</dbReference>
<evidence type="ECO:0000313" key="1">
    <source>
        <dbReference type="EMBL" id="QOX64230.1"/>
    </source>
</evidence>